<proteinExistence type="predicted"/>
<dbReference type="AlphaFoldDB" id="S8BPS5"/>
<dbReference type="GO" id="GO:0005743">
    <property type="term" value="C:mitochondrial inner membrane"/>
    <property type="evidence" value="ECO:0007669"/>
    <property type="project" value="TreeGrafter"/>
</dbReference>
<name>S8BPS5_DACHA</name>
<dbReference type="Proteomes" id="UP000015100">
    <property type="component" value="Unassembled WGS sequence"/>
</dbReference>
<dbReference type="HOGENOM" id="CLU_427597_0_0_1"/>
<dbReference type="OrthoDB" id="5289351at2759"/>
<dbReference type="GO" id="GO:1902600">
    <property type="term" value="P:proton transmembrane transport"/>
    <property type="evidence" value="ECO:0007669"/>
    <property type="project" value="TreeGrafter"/>
</dbReference>
<comment type="caution">
    <text evidence="1">The sequence shown here is derived from an EMBL/GenBank/DDBJ whole genome shotgun (WGS) entry which is preliminary data.</text>
</comment>
<evidence type="ECO:0000313" key="2">
    <source>
        <dbReference type="Proteomes" id="UP000015100"/>
    </source>
</evidence>
<gene>
    <name evidence="1" type="ORF">H072_4622</name>
</gene>
<dbReference type="PANTHER" id="PTHR28062">
    <property type="entry name" value="K+-H+ EXCHANGE-LIKE PROTEIN"/>
    <property type="match status" value="1"/>
</dbReference>
<dbReference type="InterPro" id="IPR018786">
    <property type="entry name" value="Mit_KHE1"/>
</dbReference>
<keyword evidence="2" id="KW-1185">Reference proteome</keyword>
<dbReference type="PANTHER" id="PTHR28062:SF1">
    <property type="entry name" value="TRANSMEMBRANE PROTEIN"/>
    <property type="match status" value="1"/>
</dbReference>
<dbReference type="GO" id="GO:0006813">
    <property type="term" value="P:potassium ion transport"/>
    <property type="evidence" value="ECO:0007669"/>
    <property type="project" value="TreeGrafter"/>
</dbReference>
<protein>
    <submittedName>
        <fullName evidence="1">Uncharacterized protein</fullName>
    </submittedName>
</protein>
<accession>S8BPS5</accession>
<dbReference type="Pfam" id="PF10173">
    <property type="entry name" value="Mit_KHE1"/>
    <property type="match status" value="1"/>
</dbReference>
<sequence>MLEVAVSGLLTTTSVARIPNIPFFYLAFRAYSHWRALQGGRHLEFLVKNKLLDPQPDPRLDGIYKSKIETVVKDINLDSEKIAKAAEAGVLDEAAEEHLKEELELIEQPKEIAEVLEIPQLVVELERACEQLDLVLQFDDWTSPEWWEQACVEIPGSDSHQNTVYEIQYDPENVNPRFPYLVAGVSIYQGSGCQGRSMFRPIENPSQFSGQYYPDDNLLEDEDREVVSEYTEPMTPNYYESKNGNMQDEELSNFDLWANSPDPYDLSQQVPSPERDGHRKEGVSIDWEAFLGIKSPAYEETVPYYSHEMGWEDPDKLINWGDVYPGSPPLGRFESDVGSAGSAPNGELLYGHPVDEVFINNAGEKDNPDNNGVYRYNIWAPPAENEPSDAPLTKFRWFLKSITIYPGKDCKFDDDDDPPYPVRINIENLHVDRDIATTWLQPKNKPYWGVAYNPQVQEGTITIEDPGHLLGWKMTVDEELDVGNRRGQDFINNLALDMQRDERNVQRGYMADVDIESDFASFESGDEWSGDLGPSKLDKQEVFGDAKYSPKDETTEDNIWPQHKFSGQMSIWFSSDPRYFHVDQSEEWRNREDIGEVKVPFQPITGGSLVDNVEYPEIDSMSIFPLEMPYFLREADEWDV</sequence>
<dbReference type="EMBL" id="AQGS01000239">
    <property type="protein sequence ID" value="EPS41453.1"/>
    <property type="molecule type" value="Genomic_DNA"/>
</dbReference>
<reference evidence="2" key="2">
    <citation type="submission" date="2013-04" db="EMBL/GenBank/DDBJ databases">
        <title>Genomic mechanisms accounting for the adaptation to parasitism in nematode-trapping fungi.</title>
        <authorList>
            <person name="Ahren D.G."/>
        </authorList>
    </citation>
    <scope>NUCLEOTIDE SEQUENCE [LARGE SCALE GENOMIC DNA]</scope>
    <source>
        <strain evidence="2">CBS 200.50</strain>
    </source>
</reference>
<reference evidence="1 2" key="1">
    <citation type="journal article" date="2013" name="PLoS Genet.">
        <title>Genomic mechanisms accounting for the adaptation to parasitism in nematode-trapping fungi.</title>
        <authorList>
            <person name="Meerupati T."/>
            <person name="Andersson K.M."/>
            <person name="Friman E."/>
            <person name="Kumar D."/>
            <person name="Tunlid A."/>
            <person name="Ahren D."/>
        </authorList>
    </citation>
    <scope>NUCLEOTIDE SEQUENCE [LARGE SCALE GENOMIC DNA]</scope>
    <source>
        <strain evidence="1 2">CBS 200.50</strain>
    </source>
</reference>
<evidence type="ECO:0000313" key="1">
    <source>
        <dbReference type="EMBL" id="EPS41453.1"/>
    </source>
</evidence>
<organism evidence="1 2">
    <name type="scientific">Dactylellina haptotyla (strain CBS 200.50)</name>
    <name type="common">Nematode-trapping fungus</name>
    <name type="synonym">Monacrosporium haptotylum</name>
    <dbReference type="NCBI Taxonomy" id="1284197"/>
    <lineage>
        <taxon>Eukaryota</taxon>
        <taxon>Fungi</taxon>
        <taxon>Dikarya</taxon>
        <taxon>Ascomycota</taxon>
        <taxon>Pezizomycotina</taxon>
        <taxon>Orbiliomycetes</taxon>
        <taxon>Orbiliales</taxon>
        <taxon>Orbiliaceae</taxon>
        <taxon>Dactylellina</taxon>
    </lineage>
</organism>